<name>A0ABT4LMI5_9PROT</name>
<evidence type="ECO:0000313" key="1">
    <source>
        <dbReference type="EMBL" id="MCZ4282338.1"/>
    </source>
</evidence>
<proteinExistence type="predicted"/>
<dbReference type="SUPFAM" id="SSF53756">
    <property type="entry name" value="UDP-Glycosyltransferase/glycogen phosphorylase"/>
    <property type="match status" value="1"/>
</dbReference>
<evidence type="ECO:0000313" key="2">
    <source>
        <dbReference type="Proteomes" id="UP001069802"/>
    </source>
</evidence>
<dbReference type="RefSeq" id="WP_269424489.1">
    <property type="nucleotide sequence ID" value="NZ_JAPWGY010000007.1"/>
</dbReference>
<sequence length="602" mass="69095">MNSLNQTKAHHKTNFDWLFLVSSNTSRIRESDVQDLFEAYTHHTESPITAFINLLGTLSVINHAHPLWWATDIASRNRINALTITEADNWITISKILSFAEKQQFGIRISSNAPPLLARATYIYAKEKGISTEYKSINMSIKRLGQIQKLLKESLRSTKWILMTKLLYGHYTPSKKPVHIIKSFTYKSAFQKKEKYNDPFFGTLSYHIENMNKNSITIIQGFSDRLDCYALISPNQRGKIIPFEIFQSILDPITHLFSVVFTGIFNPLKFPRKLYLQQELLPSPNTSLTKINWAPLAQVALEDAIWTIQLPQLMAEVAGRRIASRYNIESLLMTCEANPWEFMFIKGLRSVTANLSIKGYQHSVVPPAALGMFTTKEEQTLRPSPDIIFTTGIAPMRMLERYGNGNRGRTRPACALRYEYLFKSPPKKHRQQPIKKILVALEGLIEVADLVTYLFKEAPKNPTVNFIIRSHPVLPLKQILTHLQFSNQIPDNIMISNYISVEEDLQNCDAVLYWGTTVSLESILYGKPIIHFSKGGIFNYDPLVELKNFKLCTDSHKPLKESITTLDSWSQKIFEREKSAAQKYVYDYFHPVNTETMSLFMH</sequence>
<keyword evidence="2" id="KW-1185">Reference proteome</keyword>
<comment type="caution">
    <text evidence="1">The sequence shown here is derived from an EMBL/GenBank/DDBJ whole genome shotgun (WGS) entry which is preliminary data.</text>
</comment>
<evidence type="ECO:0008006" key="3">
    <source>
        <dbReference type="Google" id="ProtNLM"/>
    </source>
</evidence>
<reference evidence="1" key="1">
    <citation type="submission" date="2022-12" db="EMBL/GenBank/DDBJ databases">
        <title>Bacterial isolates from different developmental stages of Nematostella vectensis.</title>
        <authorList>
            <person name="Fraune S."/>
        </authorList>
    </citation>
    <scope>NUCLEOTIDE SEQUENCE</scope>
    <source>
        <strain evidence="1">G21630-S1</strain>
    </source>
</reference>
<accession>A0ABT4LMI5</accession>
<dbReference type="Proteomes" id="UP001069802">
    <property type="component" value="Unassembled WGS sequence"/>
</dbReference>
<dbReference type="EMBL" id="JAPWGY010000007">
    <property type="protein sequence ID" value="MCZ4282338.1"/>
    <property type="molecule type" value="Genomic_DNA"/>
</dbReference>
<gene>
    <name evidence="1" type="ORF">O4H49_16245</name>
</gene>
<protein>
    <recommendedName>
        <fullName evidence="3">Capsule polysaccharide biosynthesis protein</fullName>
    </recommendedName>
</protein>
<organism evidence="1 2">
    <name type="scientific">Kiloniella laminariae</name>
    <dbReference type="NCBI Taxonomy" id="454162"/>
    <lineage>
        <taxon>Bacteria</taxon>
        <taxon>Pseudomonadati</taxon>
        <taxon>Pseudomonadota</taxon>
        <taxon>Alphaproteobacteria</taxon>
        <taxon>Rhodospirillales</taxon>
        <taxon>Kiloniellaceae</taxon>
        <taxon>Kiloniella</taxon>
    </lineage>
</organism>